<organism evidence="2 3">
    <name type="scientific">Anopheles maculatus</name>
    <dbReference type="NCBI Taxonomy" id="74869"/>
    <lineage>
        <taxon>Eukaryota</taxon>
        <taxon>Metazoa</taxon>
        <taxon>Ecdysozoa</taxon>
        <taxon>Arthropoda</taxon>
        <taxon>Hexapoda</taxon>
        <taxon>Insecta</taxon>
        <taxon>Pterygota</taxon>
        <taxon>Neoptera</taxon>
        <taxon>Endopterygota</taxon>
        <taxon>Diptera</taxon>
        <taxon>Nematocera</taxon>
        <taxon>Culicoidea</taxon>
        <taxon>Culicidae</taxon>
        <taxon>Anophelinae</taxon>
        <taxon>Anopheles</taxon>
        <taxon>Anopheles maculatus group</taxon>
    </lineage>
</organism>
<evidence type="ECO:0000313" key="3">
    <source>
        <dbReference type="Proteomes" id="UP000075901"/>
    </source>
</evidence>
<protein>
    <submittedName>
        <fullName evidence="2">Uncharacterized protein</fullName>
    </submittedName>
</protein>
<sequence length="142" mass="16446">MKPCLRVAIQDLDGSFFEKFGSILRQKSIQNDESVRARLQPFPDENEPEAELNDPTTLPPVAEAEDSGTETLLDESDSEDQQQEKQAEFIEDVFGWNVSIQRKFIQILPENNNHNRRNEHLYEWAIEWTDALATTNDIRNIN</sequence>
<dbReference type="EnsemblMetazoa" id="AMAM019463-RA">
    <property type="protein sequence ID" value="AMAM019463-PA"/>
    <property type="gene ID" value="AMAM019463"/>
</dbReference>
<proteinExistence type="predicted"/>
<reference evidence="2" key="2">
    <citation type="submission" date="2020-05" db="UniProtKB">
        <authorList>
            <consortium name="EnsemblMetazoa"/>
        </authorList>
    </citation>
    <scope>IDENTIFICATION</scope>
    <source>
        <strain evidence="2">maculatus3</strain>
    </source>
</reference>
<dbReference type="AlphaFoldDB" id="A0A182T4H9"/>
<keyword evidence="3" id="KW-1185">Reference proteome</keyword>
<feature type="compositionally biased region" description="Acidic residues" evidence="1">
    <location>
        <begin position="63"/>
        <end position="81"/>
    </location>
</feature>
<reference evidence="3" key="1">
    <citation type="submission" date="2013-09" db="EMBL/GenBank/DDBJ databases">
        <title>The Genome Sequence of Anopheles maculatus species B.</title>
        <authorList>
            <consortium name="The Broad Institute Genomics Platform"/>
            <person name="Neafsey D.E."/>
            <person name="Besansky N."/>
            <person name="Howell P."/>
            <person name="Walton C."/>
            <person name="Young S.K."/>
            <person name="Zeng Q."/>
            <person name="Gargeya S."/>
            <person name="Fitzgerald M."/>
            <person name="Haas B."/>
            <person name="Abouelleil A."/>
            <person name="Allen A.W."/>
            <person name="Alvarado L."/>
            <person name="Arachchi H.M."/>
            <person name="Berlin A.M."/>
            <person name="Chapman S.B."/>
            <person name="Gainer-Dewar J."/>
            <person name="Goldberg J."/>
            <person name="Griggs A."/>
            <person name="Gujja S."/>
            <person name="Hansen M."/>
            <person name="Howarth C."/>
            <person name="Imamovic A."/>
            <person name="Ireland A."/>
            <person name="Larimer J."/>
            <person name="McCowan C."/>
            <person name="Murphy C."/>
            <person name="Pearson M."/>
            <person name="Poon T.W."/>
            <person name="Priest M."/>
            <person name="Roberts A."/>
            <person name="Saif S."/>
            <person name="Shea T."/>
            <person name="Sisk P."/>
            <person name="Sykes S."/>
            <person name="Wortman J."/>
            <person name="Nusbaum C."/>
            <person name="Birren B."/>
        </authorList>
    </citation>
    <scope>NUCLEOTIDE SEQUENCE [LARGE SCALE GENOMIC DNA]</scope>
    <source>
        <strain evidence="3">maculatus3</strain>
    </source>
</reference>
<evidence type="ECO:0000313" key="2">
    <source>
        <dbReference type="EnsemblMetazoa" id="AMAM019463-PA"/>
    </source>
</evidence>
<evidence type="ECO:0000256" key="1">
    <source>
        <dbReference type="SAM" id="MobiDB-lite"/>
    </source>
</evidence>
<dbReference type="VEuPathDB" id="VectorBase:AMAM019463"/>
<name>A0A182T4H9_9DIPT</name>
<feature type="region of interest" description="Disordered" evidence="1">
    <location>
        <begin position="34"/>
        <end position="85"/>
    </location>
</feature>
<accession>A0A182T4H9</accession>
<dbReference type="Proteomes" id="UP000075901">
    <property type="component" value="Unassembled WGS sequence"/>
</dbReference>